<dbReference type="GO" id="GO:0031145">
    <property type="term" value="P:anaphase-promoting complex-dependent catabolic process"/>
    <property type="evidence" value="ECO:0007669"/>
    <property type="project" value="InterPro"/>
</dbReference>
<dbReference type="InterPro" id="IPR024790">
    <property type="entry name" value="APC4_long_dom"/>
</dbReference>
<keyword evidence="2" id="KW-0132">Cell division</keyword>
<protein>
    <recommendedName>
        <fullName evidence="1">Anaphase-promoting complex subunit 4</fullName>
    </recommendedName>
</protein>
<dbReference type="GO" id="GO:0051301">
    <property type="term" value="P:cell division"/>
    <property type="evidence" value="ECO:0007669"/>
    <property type="project" value="UniProtKB-KW"/>
</dbReference>
<evidence type="ECO:0000313" key="8">
    <source>
        <dbReference type="EMBL" id="KAK0511904.1"/>
    </source>
</evidence>
<evidence type="ECO:0000256" key="4">
    <source>
        <dbReference type="ARBA" id="ARBA00022786"/>
    </source>
</evidence>
<dbReference type="GO" id="GO:0070979">
    <property type="term" value="P:protein K11-linked ubiquitination"/>
    <property type="evidence" value="ECO:0007669"/>
    <property type="project" value="TreeGrafter"/>
</dbReference>
<dbReference type="PANTHER" id="PTHR13260">
    <property type="entry name" value="ANAPHASE PROMOTING COMPLEX SUBUNIT 4 APC4"/>
    <property type="match status" value="1"/>
</dbReference>
<dbReference type="InterPro" id="IPR024789">
    <property type="entry name" value="APC4"/>
</dbReference>
<dbReference type="AlphaFoldDB" id="A0AA39V4Y8"/>
<evidence type="ECO:0000259" key="7">
    <source>
        <dbReference type="Pfam" id="PF12896"/>
    </source>
</evidence>
<evidence type="ECO:0000259" key="6">
    <source>
        <dbReference type="Pfam" id="PF12894"/>
    </source>
</evidence>
<keyword evidence="4" id="KW-0833">Ubl conjugation pathway</keyword>
<dbReference type="GO" id="GO:0034399">
    <property type="term" value="C:nuclear periphery"/>
    <property type="evidence" value="ECO:0007669"/>
    <property type="project" value="TreeGrafter"/>
</dbReference>
<keyword evidence="9" id="KW-1185">Reference proteome</keyword>
<dbReference type="PANTHER" id="PTHR13260:SF0">
    <property type="entry name" value="ANAPHASE-PROMOTING COMPLEX SUBUNIT 4"/>
    <property type="match status" value="1"/>
</dbReference>
<dbReference type="InterPro" id="IPR015943">
    <property type="entry name" value="WD40/YVTN_repeat-like_dom_sf"/>
</dbReference>
<dbReference type="InterPro" id="IPR024977">
    <property type="entry name" value="Apc4-like_WD40_dom"/>
</dbReference>
<accession>A0AA39V4Y8</accession>
<evidence type="ECO:0000256" key="1">
    <source>
        <dbReference type="ARBA" id="ARBA00016067"/>
    </source>
</evidence>
<feature type="domain" description="Anaphase-promoting complex subunit 4-like WD40" evidence="6">
    <location>
        <begin position="19"/>
        <end position="112"/>
    </location>
</feature>
<gene>
    <name evidence="8" type="ORF">JMJ35_005754</name>
</gene>
<name>A0AA39V4Y8_9LECA</name>
<evidence type="ECO:0000256" key="3">
    <source>
        <dbReference type="ARBA" id="ARBA00022776"/>
    </source>
</evidence>
<dbReference type="EMBL" id="JAFEKC020000012">
    <property type="protein sequence ID" value="KAK0511904.1"/>
    <property type="molecule type" value="Genomic_DNA"/>
</dbReference>
<reference evidence="8" key="1">
    <citation type="submission" date="2023-03" db="EMBL/GenBank/DDBJ databases">
        <title>Complete genome of Cladonia borealis.</title>
        <authorList>
            <person name="Park H."/>
        </authorList>
    </citation>
    <scope>NUCLEOTIDE SEQUENCE</scope>
    <source>
        <strain evidence="8">ANT050790</strain>
    </source>
</reference>
<dbReference type="Pfam" id="PF12894">
    <property type="entry name" value="ANAPC4_WD40"/>
    <property type="match status" value="1"/>
</dbReference>
<evidence type="ECO:0000313" key="9">
    <source>
        <dbReference type="Proteomes" id="UP001166286"/>
    </source>
</evidence>
<sequence length="787" mass="87890">MAEPLAEKVVQPAINPAHVAYCPTMDLVALATIDEQVQVYRLNGQKVFGILNKQTPAQVDQIKWKPNGQSLATAYSNHSLTLTNAQTGKVIHQFDCSAYSKSRICCLGWEVNFTDSNKVNSHINKFKGELTLDDVISQNPQAKAMDSAPDLPLDLAFLDVEASLPKLSVLSSGGIEDDIFSTRASLDTLFQPLTTSSTDSADILVVGFEDGTVHLSIYDSFEIGNFDLQQASRGVYGCKPLLHSSHPYSTTHSLLVSSQAGMERELHVVPLDLRLISNAGRYLSLLAAKSTQLHNVLRYINQVQRQMYSDFKASQDLPRRFIGNVEEALMEQSDCTWMQAAYHLVVTGNCHSEVREWLVDQLGERGHKRWEKATTTGYESVRRLAHENLLPALERLSVIVSRLRGLSRFQVSNVTLGLSTQDLDNILDTVNCLQLVGHHILITSGLELRQFSAFSTWLRQEIETQSSDVSTTEAAQKDMNIDYGSTLEYIQGPMTRSQLARFFDLELGVDKGSQWDLAAEGRSLFELYKKELKIDEREEPTGKGLPALDALIRHLHTQCRVVFNNIAETQKRNVRFAYPTSLGVGTPTCADMRMLAEHSGDADQFATYVVMGIGQKEPEVRVYRIVLEIENGMSTTTSVEIASVRLAGFDIKDVKFIDDDEFVLATSGESSSRLFRFPYRKRSDRSKTLAYTVMANQAGKNAKGTAERANIIPSIDLADPQHLRAYTWLEFPPGVSWTPERMEVNGRKGRRVLCIVAQDNFHYRVYDLDSATEPQELGPEGSDELMS</sequence>
<evidence type="ECO:0000256" key="5">
    <source>
        <dbReference type="ARBA" id="ARBA00023306"/>
    </source>
</evidence>
<proteinExistence type="predicted"/>
<dbReference type="InterPro" id="IPR036322">
    <property type="entry name" value="WD40_repeat_dom_sf"/>
</dbReference>
<keyword evidence="5" id="KW-0131">Cell cycle</keyword>
<dbReference type="GO" id="GO:0005680">
    <property type="term" value="C:anaphase-promoting complex"/>
    <property type="evidence" value="ECO:0007669"/>
    <property type="project" value="InterPro"/>
</dbReference>
<feature type="domain" description="Anaphase-promoting complex subunit 4 long" evidence="7">
    <location>
        <begin position="267"/>
        <end position="467"/>
    </location>
</feature>
<organism evidence="8 9">
    <name type="scientific">Cladonia borealis</name>
    <dbReference type="NCBI Taxonomy" id="184061"/>
    <lineage>
        <taxon>Eukaryota</taxon>
        <taxon>Fungi</taxon>
        <taxon>Dikarya</taxon>
        <taxon>Ascomycota</taxon>
        <taxon>Pezizomycotina</taxon>
        <taxon>Lecanoromycetes</taxon>
        <taxon>OSLEUM clade</taxon>
        <taxon>Lecanoromycetidae</taxon>
        <taxon>Lecanorales</taxon>
        <taxon>Lecanorineae</taxon>
        <taxon>Cladoniaceae</taxon>
        <taxon>Cladonia</taxon>
    </lineage>
</organism>
<dbReference type="Proteomes" id="UP001166286">
    <property type="component" value="Unassembled WGS sequence"/>
</dbReference>
<comment type="caution">
    <text evidence="8">The sequence shown here is derived from an EMBL/GenBank/DDBJ whole genome shotgun (WGS) entry which is preliminary data.</text>
</comment>
<evidence type="ECO:0000256" key="2">
    <source>
        <dbReference type="ARBA" id="ARBA00022618"/>
    </source>
</evidence>
<dbReference type="Gene3D" id="2.130.10.10">
    <property type="entry name" value="YVTN repeat-like/Quinoprotein amine dehydrogenase"/>
    <property type="match status" value="1"/>
</dbReference>
<dbReference type="Pfam" id="PF12896">
    <property type="entry name" value="ANAPC4"/>
    <property type="match status" value="1"/>
</dbReference>
<keyword evidence="3" id="KW-0498">Mitosis</keyword>
<dbReference type="SUPFAM" id="SSF50978">
    <property type="entry name" value="WD40 repeat-like"/>
    <property type="match status" value="1"/>
</dbReference>